<dbReference type="GO" id="GO:0003677">
    <property type="term" value="F:DNA binding"/>
    <property type="evidence" value="ECO:0007669"/>
    <property type="project" value="UniProtKB-KW"/>
</dbReference>
<evidence type="ECO:0000259" key="2">
    <source>
        <dbReference type="PROSITE" id="PS50943"/>
    </source>
</evidence>
<proteinExistence type="predicted"/>
<dbReference type="SMART" id="SM00530">
    <property type="entry name" value="HTH_XRE"/>
    <property type="match status" value="1"/>
</dbReference>
<dbReference type="PANTHER" id="PTHR46558">
    <property type="entry name" value="TRACRIPTIONAL REGULATORY PROTEIN-RELATED-RELATED"/>
    <property type="match status" value="1"/>
</dbReference>
<accession>A0A8S5P961</accession>
<dbReference type="PROSITE" id="PS50943">
    <property type="entry name" value="HTH_CROC1"/>
    <property type="match status" value="1"/>
</dbReference>
<dbReference type="InterPro" id="IPR001387">
    <property type="entry name" value="Cro/C1-type_HTH"/>
</dbReference>
<dbReference type="CDD" id="cd00093">
    <property type="entry name" value="HTH_XRE"/>
    <property type="match status" value="1"/>
</dbReference>
<keyword evidence="1" id="KW-0238">DNA-binding</keyword>
<feature type="domain" description="HTH cro/C1-type" evidence="2">
    <location>
        <begin position="8"/>
        <end position="63"/>
    </location>
</feature>
<organism evidence="3">
    <name type="scientific">Siphoviridae sp. ct39g3</name>
    <dbReference type="NCBI Taxonomy" id="2825320"/>
    <lineage>
        <taxon>Viruses</taxon>
        <taxon>Duplodnaviria</taxon>
        <taxon>Heunggongvirae</taxon>
        <taxon>Uroviricota</taxon>
        <taxon>Caudoviricetes</taxon>
    </lineage>
</organism>
<name>A0A8S5P961_9CAUD</name>
<dbReference type="EMBL" id="BK015351">
    <property type="protein sequence ID" value="DAE02740.1"/>
    <property type="molecule type" value="Genomic_DNA"/>
</dbReference>
<dbReference type="Pfam" id="PF01381">
    <property type="entry name" value="HTH_3"/>
    <property type="match status" value="1"/>
</dbReference>
<evidence type="ECO:0000313" key="3">
    <source>
        <dbReference type="EMBL" id="DAE02740.1"/>
    </source>
</evidence>
<reference evidence="3" key="1">
    <citation type="journal article" date="2021" name="Proc. Natl. Acad. Sci. U.S.A.">
        <title>A Catalog of Tens of Thousands of Viruses from Human Metagenomes Reveals Hidden Associations with Chronic Diseases.</title>
        <authorList>
            <person name="Tisza M.J."/>
            <person name="Buck C.B."/>
        </authorList>
    </citation>
    <scope>NUCLEOTIDE SEQUENCE</scope>
    <source>
        <strain evidence="3">Ct39g3</strain>
    </source>
</reference>
<dbReference type="PANTHER" id="PTHR46558:SF11">
    <property type="entry name" value="HTH-TYPE TRANSCRIPTIONAL REGULATOR XRE"/>
    <property type="match status" value="1"/>
</dbReference>
<dbReference type="InterPro" id="IPR010982">
    <property type="entry name" value="Lambda_DNA-bd_dom_sf"/>
</dbReference>
<sequence>MCTMAIRIKKCRLENNLTQEELAEKLGLKKSAVAKYENGRVENIKRSTIEEMARIFDCTPSYLMGWDDMNTTVAAHKDGDNFTPEELQKIEEYKKLLIAARPKE</sequence>
<dbReference type="SUPFAM" id="SSF47413">
    <property type="entry name" value="lambda repressor-like DNA-binding domains"/>
    <property type="match status" value="1"/>
</dbReference>
<protein>
    <submittedName>
        <fullName evidence="3">Helix-turn-helix domain protein</fullName>
    </submittedName>
</protein>
<evidence type="ECO:0000256" key="1">
    <source>
        <dbReference type="ARBA" id="ARBA00023125"/>
    </source>
</evidence>
<dbReference type="Gene3D" id="1.10.260.40">
    <property type="entry name" value="lambda repressor-like DNA-binding domains"/>
    <property type="match status" value="1"/>
</dbReference>